<feature type="domain" description="BP28 C-terminal" evidence="7">
    <location>
        <begin position="1848"/>
        <end position="2019"/>
    </location>
</feature>
<keyword evidence="4" id="KW-0698">rRNA processing</keyword>
<protein>
    <recommendedName>
        <fullName evidence="7">BP28 C-terminal domain-containing protein</fullName>
    </recommendedName>
</protein>
<dbReference type="Pfam" id="PF12397">
    <property type="entry name" value="U3snoRNP10"/>
    <property type="match status" value="1"/>
</dbReference>
<accession>A0A9Q0CZB4</accession>
<sequence>MIAAQLQAIKALTNAAPSPPPGPQTRPSILYDPKEAADIDLRTLLPIALSGLEVLIESDKRFSSYRETLFSQTSLELNRQMMNKKENQKLNKSINSYLRLLSGHLLHIAARKTLEYLIRRYMVHVYNIEELILCAFPYHDTHVFVQLVQLIELGNTKWRFLEGVKSSGAAPPRHILVQQCTRDKGLLETLCNYASADKNFQHPAPVISFCTAVIVETLGSMPELDTDTVQRVLGFVFSALNLETKAEREHKAGALMIIGLLATRAKLAVKMIQKLVLYVATVARQDANDSLDLPWLRVTTMALISIVQSQDDQIFPKQTVLVLQEIRDFTGVLSELSKEYNIQRFMDIYLESLIAISTPDNLFYDSFVHVIEKIPLKRESVEKIISKVLSHYTKMARSTDKSNTPSIGKWLRKFRAAMEKHYPLELQASIRKAFEKGDSNSLGLGLLLDRTEELPVETFNSKLWVSLEHPKVEIRKCAIRKIAESSIIKELANNPQELVNVQDAVIRGLSDENLSVVQAALSIEGMAEVFNVNSLLKTYQNVLSRCIDVITKGASNTSRASGVMVSCLERMVELQSHNPTHAKDVACTIFPLLVVRSKTSKVNYKAVELFNAIKWPFFAEGTVSFDSINFEELKNFDAKAAYAINSKIVVTLSSTFLENPKEYIGWLVESAKASNLSKSLFLQITLHALSVNNKDFSWVMELYKTCFCSFKSQWSEMRSPSGFSLNEEADKFCTELTASLSTGDIEELNSRALVCIFWNFLKACASAGQQKADNTNNIEQMVDELFLFFCTAQSKHIFEKHLQFLVINCTHGAPLRFLSKFFAEEGISTEVQVESLRLVASLSESSSLDENLYCQLLLGLPSFFIPLSHKDKDVRASAMNCIESILTVWRRFCTSLPRNGNNNRIPQCVLSDKFSVFLEALVDQKNMISSDPSFLSSYLTSLLGSSNHHLMVPDNVQDRFDNQARDGLLLFFLNSALTYSSYGKLTLLQLLKGMGSAIYEVEGAKRFLQSLIERWNKYHFGSDVQNLTSCEIDILCLLLEVYLSASSMLDIDANTFDSIVRALRVSSNIIRLLEKRNYLCVFLSFPCGLLNFQTKNFSPDDFAVVRPAITILQTVKSSLIDSMDVEMQDKFFITLVLLLRNENTEVRNATRETLLHLNMSHLTIRRLIDAILFQGEETEGLEAANKQKKRKPSENLFGLLQESCRKGASRISFLVALLDMLLLKKDLVKRGYLVKPLLQILSNLFSDEVKSYFGEMEIENENVDEELFSNVLYQARQLTVVVLKDIMDLLEPNLLQDELLDKGDVNLLVNCARSATVTSIRNHIFALISSVARVFPQLISDNIIGIFSVIGGSALKQDDSHSTHVVEDLIAALVPCWLSITTSVKELLQIFVEALPDLAPHRRLMLILYLSRTLGEGCSLGTVIYLLLHAMVKRILLSTHGKLLSNLIASLDSWEYTLALQLCAQYSCKVWFPCLVKLLKEVQLHEGDEQFLVQFLALKFIMDMLQDTELVFELESKQAAGYLQVTLGTLMEQVVLQLQNSTIRTKHLGIDVNFGKEFADLGNKTLKTITRWMVPSTFFRSITQLIGYENRNVQRKALGLLCETLREEDPIQKKRKETQKSKHRRAMSLFQLDESGSYSFHELCSKLVQLIDSTDNNSDYVNIKVASIASLEVLASKYPSNMYITSLPCIANHISSDNLGISSAASRASGAFIHVLGSKALPQLPLVMKHVVETAQKCMKSGSSGEIVSFLFSVFSTLEAIVDKLSGFLNPYLQSILDLVLLHPEFIQGDLKLNLKAAEVRKLLTEKIPVRLLLQPLLQVYTSAKECGETSLSLTFEMLSSLISLMDRPSVGTYHAKIFEHCLVALDVRREAPDLVKNVNLVEQSVINALTGLTMRLTESMFSPLFLHSLEWAESEVESGPKSFDRAISFYKLVNKLAEQHRSLFVPYFKYLLESCVRYLSGDEGADVVVLKRKKKKSKISGIKTQEKNELVPAQKHWYLRTLIVKALHKCFLYDADQKILDSPNFEVLLKPIVAQFALEPPLSSLSDVPTVEEMDESLVLCLGQMAVTAKSDVLWKPLNHEVLMQTRTENVRPKMLGLKVIKYLVEHLKEEYLVFLPESIPFLGELLEDADLSVKTLAQEILKEMETLSGESLRQYL</sequence>
<dbReference type="InterPro" id="IPR056384">
    <property type="entry name" value="ARM_At3g06530"/>
</dbReference>
<dbReference type="GO" id="GO:0045943">
    <property type="term" value="P:positive regulation of transcription by RNA polymerase I"/>
    <property type="evidence" value="ECO:0007669"/>
    <property type="project" value="TreeGrafter"/>
</dbReference>
<dbReference type="Pfam" id="PF08146">
    <property type="entry name" value="BP28CT"/>
    <property type="match status" value="1"/>
</dbReference>
<dbReference type="GO" id="GO:0032040">
    <property type="term" value="C:small-subunit processome"/>
    <property type="evidence" value="ECO:0007669"/>
    <property type="project" value="TreeGrafter"/>
</dbReference>
<evidence type="ECO:0000256" key="4">
    <source>
        <dbReference type="ARBA" id="ARBA00022552"/>
    </source>
</evidence>
<comment type="subcellular location">
    <subcellularLocation>
        <location evidence="1">Nucleus</location>
        <location evidence="1">Nucleolus</location>
    </subcellularLocation>
</comment>
<evidence type="ECO:0000259" key="7">
    <source>
        <dbReference type="SMART" id="SM01036"/>
    </source>
</evidence>
<dbReference type="Proteomes" id="UP001151287">
    <property type="component" value="Unassembled WGS sequence"/>
</dbReference>
<dbReference type="InterPro" id="IPR040191">
    <property type="entry name" value="UTP10"/>
</dbReference>
<keyword evidence="6" id="KW-0687">Ribonucleoprotein</keyword>
<dbReference type="InterPro" id="IPR011989">
    <property type="entry name" value="ARM-like"/>
</dbReference>
<dbReference type="InterPro" id="IPR016024">
    <property type="entry name" value="ARM-type_fold"/>
</dbReference>
<dbReference type="InterPro" id="IPR056473">
    <property type="entry name" value="HEAT_Utp10/HEAT1"/>
</dbReference>
<dbReference type="SMART" id="SM01036">
    <property type="entry name" value="BP28CT"/>
    <property type="match status" value="1"/>
</dbReference>
<reference evidence="8" key="1">
    <citation type="journal article" date="2022" name="Cell">
        <title>Repeat-based holocentromeres influence genome architecture and karyotype evolution.</title>
        <authorList>
            <person name="Hofstatter P.G."/>
            <person name="Thangavel G."/>
            <person name="Lux T."/>
            <person name="Neumann P."/>
            <person name="Vondrak T."/>
            <person name="Novak P."/>
            <person name="Zhang M."/>
            <person name="Costa L."/>
            <person name="Castellani M."/>
            <person name="Scott A."/>
            <person name="Toegelov H."/>
            <person name="Fuchs J."/>
            <person name="Mata-Sucre Y."/>
            <person name="Dias Y."/>
            <person name="Vanzela A.L.L."/>
            <person name="Huettel B."/>
            <person name="Almeida C.C.S."/>
            <person name="Simkova H."/>
            <person name="Souza G."/>
            <person name="Pedrosa-Harand A."/>
            <person name="Macas J."/>
            <person name="Mayer K.F.X."/>
            <person name="Houben A."/>
            <person name="Marques A."/>
        </authorList>
    </citation>
    <scope>NUCLEOTIDE SEQUENCE</scope>
    <source>
        <strain evidence="8">RhyBre1mFocal</strain>
    </source>
</reference>
<dbReference type="GO" id="GO:0030515">
    <property type="term" value="F:snoRNA binding"/>
    <property type="evidence" value="ECO:0007669"/>
    <property type="project" value="TreeGrafter"/>
</dbReference>
<evidence type="ECO:0000313" key="8">
    <source>
        <dbReference type="EMBL" id="KAJ1702953.1"/>
    </source>
</evidence>
<dbReference type="GO" id="GO:0034455">
    <property type="term" value="C:t-UTP complex"/>
    <property type="evidence" value="ECO:0007669"/>
    <property type="project" value="TreeGrafter"/>
</dbReference>
<dbReference type="GO" id="GO:0000462">
    <property type="term" value="P:maturation of SSU-rRNA from tricistronic rRNA transcript (SSU-rRNA, 5.8S rRNA, LSU-rRNA)"/>
    <property type="evidence" value="ECO:0007669"/>
    <property type="project" value="TreeGrafter"/>
</dbReference>
<evidence type="ECO:0000256" key="1">
    <source>
        <dbReference type="ARBA" id="ARBA00004604"/>
    </source>
</evidence>
<dbReference type="SUPFAM" id="SSF48371">
    <property type="entry name" value="ARM repeat"/>
    <property type="match status" value="3"/>
</dbReference>
<comment type="caution">
    <text evidence="8">The sequence shown here is derived from an EMBL/GenBank/DDBJ whole genome shotgun (WGS) entry which is preliminary data.</text>
</comment>
<dbReference type="PANTHER" id="PTHR13457">
    <property type="entry name" value="BAP28"/>
    <property type="match status" value="1"/>
</dbReference>
<proteinExistence type="inferred from homology"/>
<dbReference type="EMBL" id="JAMQYH010000001">
    <property type="protein sequence ID" value="KAJ1702953.1"/>
    <property type="molecule type" value="Genomic_DNA"/>
</dbReference>
<dbReference type="PANTHER" id="PTHR13457:SF1">
    <property type="entry name" value="HEAT REPEAT-CONTAINING PROTEIN 1"/>
    <property type="match status" value="1"/>
</dbReference>
<name>A0A9Q0CZB4_9POAL</name>
<evidence type="ECO:0000256" key="2">
    <source>
        <dbReference type="ARBA" id="ARBA00010559"/>
    </source>
</evidence>
<dbReference type="Pfam" id="PF23243">
    <property type="entry name" value="HEAT_HEATR1"/>
    <property type="match status" value="1"/>
</dbReference>
<evidence type="ECO:0000256" key="3">
    <source>
        <dbReference type="ARBA" id="ARBA00022517"/>
    </source>
</evidence>
<dbReference type="GO" id="GO:0030686">
    <property type="term" value="C:90S preribosome"/>
    <property type="evidence" value="ECO:0007669"/>
    <property type="project" value="TreeGrafter"/>
</dbReference>
<keyword evidence="9" id="KW-1185">Reference proteome</keyword>
<organism evidence="8 9">
    <name type="scientific">Rhynchospora breviuscula</name>
    <dbReference type="NCBI Taxonomy" id="2022672"/>
    <lineage>
        <taxon>Eukaryota</taxon>
        <taxon>Viridiplantae</taxon>
        <taxon>Streptophyta</taxon>
        <taxon>Embryophyta</taxon>
        <taxon>Tracheophyta</taxon>
        <taxon>Spermatophyta</taxon>
        <taxon>Magnoliopsida</taxon>
        <taxon>Liliopsida</taxon>
        <taxon>Poales</taxon>
        <taxon>Cyperaceae</taxon>
        <taxon>Cyperoideae</taxon>
        <taxon>Rhynchosporeae</taxon>
        <taxon>Rhynchospora</taxon>
    </lineage>
</organism>
<dbReference type="Gene3D" id="1.25.10.10">
    <property type="entry name" value="Leucine-rich Repeat Variant"/>
    <property type="match status" value="2"/>
</dbReference>
<keyword evidence="3" id="KW-0690">Ribosome biogenesis</keyword>
<dbReference type="Pfam" id="PF24477">
    <property type="entry name" value="ARM_At3g06530"/>
    <property type="match status" value="1"/>
</dbReference>
<gene>
    <name evidence="8" type="ORF">LUZ63_002732</name>
</gene>
<dbReference type="OrthoDB" id="31183at2759"/>
<evidence type="ECO:0000256" key="5">
    <source>
        <dbReference type="ARBA" id="ARBA00023242"/>
    </source>
</evidence>
<dbReference type="InterPro" id="IPR012954">
    <property type="entry name" value="BP28_C_dom"/>
</dbReference>
<evidence type="ECO:0000313" key="9">
    <source>
        <dbReference type="Proteomes" id="UP001151287"/>
    </source>
</evidence>
<comment type="similarity">
    <text evidence="2">Belongs to the HEATR1/UTP10 family.</text>
</comment>
<keyword evidence="5" id="KW-0539">Nucleus</keyword>
<dbReference type="InterPro" id="IPR022125">
    <property type="entry name" value="U3snoRNP10_N"/>
</dbReference>
<evidence type="ECO:0000256" key="6">
    <source>
        <dbReference type="ARBA" id="ARBA00023274"/>
    </source>
</evidence>